<organism evidence="1 2">
    <name type="scientific">Trichinella zimbabwensis</name>
    <dbReference type="NCBI Taxonomy" id="268475"/>
    <lineage>
        <taxon>Eukaryota</taxon>
        <taxon>Metazoa</taxon>
        <taxon>Ecdysozoa</taxon>
        <taxon>Nematoda</taxon>
        <taxon>Enoplea</taxon>
        <taxon>Dorylaimia</taxon>
        <taxon>Trichinellida</taxon>
        <taxon>Trichinellidae</taxon>
        <taxon>Trichinella</taxon>
    </lineage>
</organism>
<proteinExistence type="predicted"/>
<keyword evidence="2" id="KW-1185">Reference proteome</keyword>
<evidence type="ECO:0000313" key="1">
    <source>
        <dbReference type="EMBL" id="KRY69020.1"/>
    </source>
</evidence>
<dbReference type="Proteomes" id="UP000055024">
    <property type="component" value="Unassembled WGS sequence"/>
</dbReference>
<dbReference type="AlphaFoldDB" id="A0A0V1E5K4"/>
<reference evidence="1 2" key="1">
    <citation type="submission" date="2015-01" db="EMBL/GenBank/DDBJ databases">
        <title>Evolution of Trichinella species and genotypes.</title>
        <authorList>
            <person name="Korhonen P.K."/>
            <person name="Edoardo P."/>
            <person name="Giuseppe L.R."/>
            <person name="Gasser R.B."/>
        </authorList>
    </citation>
    <scope>NUCLEOTIDE SEQUENCE [LARGE SCALE GENOMIC DNA]</scope>
    <source>
        <strain evidence="1">ISS1029</strain>
    </source>
</reference>
<sequence length="30" mass="3481">MDYSLGCFGVFESSKKFYRELTRTHGINGH</sequence>
<protein>
    <submittedName>
        <fullName evidence="1">Uncharacterized protein</fullName>
    </submittedName>
</protein>
<comment type="caution">
    <text evidence="1">The sequence shown here is derived from an EMBL/GenBank/DDBJ whole genome shotgun (WGS) entry which is preliminary data.</text>
</comment>
<name>A0A0V1E5K4_9BILA</name>
<dbReference type="EMBL" id="JYDP01007426">
    <property type="protein sequence ID" value="KRY69020.1"/>
    <property type="molecule type" value="Genomic_DNA"/>
</dbReference>
<accession>A0A0V1E5K4</accession>
<evidence type="ECO:0000313" key="2">
    <source>
        <dbReference type="Proteomes" id="UP000055024"/>
    </source>
</evidence>
<gene>
    <name evidence="1" type="ORF">T11_2557</name>
</gene>